<dbReference type="AlphaFoldDB" id="A0A382C660"/>
<dbReference type="InterPro" id="IPR029069">
    <property type="entry name" value="HotDog_dom_sf"/>
</dbReference>
<dbReference type="EMBL" id="UINC01032703">
    <property type="protein sequence ID" value="SVB20803.1"/>
    <property type="molecule type" value="Genomic_DNA"/>
</dbReference>
<dbReference type="CDD" id="cd03450">
    <property type="entry name" value="NodN"/>
    <property type="match status" value="1"/>
</dbReference>
<protein>
    <recommendedName>
        <fullName evidence="1">MaoC-like domain-containing protein</fullName>
    </recommendedName>
</protein>
<evidence type="ECO:0000259" key="1">
    <source>
        <dbReference type="Pfam" id="PF01575"/>
    </source>
</evidence>
<dbReference type="PANTHER" id="PTHR42993">
    <property type="entry name" value="MAOC-LIKE DEHYDRATASE DOMAIN-CONTAINING PROTEIN"/>
    <property type="match status" value="1"/>
</dbReference>
<evidence type="ECO:0000313" key="2">
    <source>
        <dbReference type="EMBL" id="SVB20803.1"/>
    </source>
</evidence>
<dbReference type="InterPro" id="IPR039375">
    <property type="entry name" value="NodN-like"/>
</dbReference>
<dbReference type="SUPFAM" id="SSF54637">
    <property type="entry name" value="Thioesterase/thiol ester dehydrase-isomerase"/>
    <property type="match status" value="1"/>
</dbReference>
<feature type="domain" description="MaoC-like" evidence="1">
    <location>
        <begin position="10"/>
        <end position="135"/>
    </location>
</feature>
<gene>
    <name evidence="2" type="ORF">METZ01_LOCUS173657</name>
</gene>
<sequence length="155" mass="17378">MGLEDVLTDFRSKVGTEIHVSDWVEITQDMINAFGKATGDMQWIHTNPERAAAESPYKTTIAHGYFTLSLYPNLRGFVDASKPLFPDAKNVINYGLNKLRFPAAVPVGSRIRAHIELMSAEKVKNSLEVIEKYSIEVEGQDRPACVAEAIMRVYF</sequence>
<dbReference type="Pfam" id="PF01575">
    <property type="entry name" value="MaoC_dehydratas"/>
    <property type="match status" value="1"/>
</dbReference>
<dbReference type="PANTHER" id="PTHR42993:SF1">
    <property type="entry name" value="MAOC-LIKE DEHYDRATASE DOMAIN-CONTAINING PROTEIN"/>
    <property type="match status" value="1"/>
</dbReference>
<organism evidence="2">
    <name type="scientific">marine metagenome</name>
    <dbReference type="NCBI Taxonomy" id="408172"/>
    <lineage>
        <taxon>unclassified sequences</taxon>
        <taxon>metagenomes</taxon>
        <taxon>ecological metagenomes</taxon>
    </lineage>
</organism>
<proteinExistence type="predicted"/>
<accession>A0A382C660</accession>
<dbReference type="InterPro" id="IPR002539">
    <property type="entry name" value="MaoC-like_dom"/>
</dbReference>
<reference evidence="2" key="1">
    <citation type="submission" date="2018-05" db="EMBL/GenBank/DDBJ databases">
        <authorList>
            <person name="Lanie J.A."/>
            <person name="Ng W.-L."/>
            <person name="Kazmierczak K.M."/>
            <person name="Andrzejewski T.M."/>
            <person name="Davidsen T.M."/>
            <person name="Wayne K.J."/>
            <person name="Tettelin H."/>
            <person name="Glass J.I."/>
            <person name="Rusch D."/>
            <person name="Podicherti R."/>
            <person name="Tsui H.-C.T."/>
            <person name="Winkler M.E."/>
        </authorList>
    </citation>
    <scope>NUCLEOTIDE SEQUENCE</scope>
</reference>
<name>A0A382C660_9ZZZZ</name>
<dbReference type="Gene3D" id="3.10.129.10">
    <property type="entry name" value="Hotdog Thioesterase"/>
    <property type="match status" value="1"/>
</dbReference>